<organism evidence="1 2">
    <name type="scientific">Bradyrhizobium shewense</name>
    <dbReference type="NCBI Taxonomy" id="1761772"/>
    <lineage>
        <taxon>Bacteria</taxon>
        <taxon>Pseudomonadati</taxon>
        <taxon>Pseudomonadota</taxon>
        <taxon>Alphaproteobacteria</taxon>
        <taxon>Hyphomicrobiales</taxon>
        <taxon>Nitrobacteraceae</taxon>
        <taxon>Bradyrhizobium</taxon>
    </lineage>
</organism>
<keyword evidence="2" id="KW-1185">Reference proteome</keyword>
<protein>
    <submittedName>
        <fullName evidence="1">Uncharacterized protein</fullName>
    </submittedName>
</protein>
<gene>
    <name evidence="1" type="ORF">GA0061098_10433</name>
</gene>
<dbReference type="AlphaFoldDB" id="A0A1C3XTB7"/>
<reference evidence="2" key="1">
    <citation type="submission" date="2016-08" db="EMBL/GenBank/DDBJ databases">
        <authorList>
            <person name="Varghese N."/>
            <person name="Submissions Spin"/>
        </authorList>
    </citation>
    <scope>NUCLEOTIDE SEQUENCE [LARGE SCALE GENOMIC DNA]</scope>
    <source>
        <strain evidence="2">ERR11</strain>
    </source>
</reference>
<dbReference type="EMBL" id="FMAI01000043">
    <property type="protein sequence ID" value="SCB55492.1"/>
    <property type="molecule type" value="Genomic_DNA"/>
</dbReference>
<accession>A0A1C3XTB7</accession>
<evidence type="ECO:0000313" key="1">
    <source>
        <dbReference type="EMBL" id="SCB55492.1"/>
    </source>
</evidence>
<proteinExistence type="predicted"/>
<sequence>MLEPAITMLSTSIDKFKSIDSDESRVKISELQKQYELAMQKRKEMDDRFDQSITELTNQQTQLVDGLLRKLAG</sequence>
<dbReference type="Proteomes" id="UP000199184">
    <property type="component" value="Unassembled WGS sequence"/>
</dbReference>
<evidence type="ECO:0000313" key="2">
    <source>
        <dbReference type="Proteomes" id="UP000199184"/>
    </source>
</evidence>
<name>A0A1C3XTB7_9BRAD</name>